<evidence type="ECO:0008006" key="3">
    <source>
        <dbReference type="Google" id="ProtNLM"/>
    </source>
</evidence>
<dbReference type="AlphaFoldDB" id="A0A061QUB7"/>
<evidence type="ECO:0000313" key="2">
    <source>
        <dbReference type="EMBL" id="JAC64242.1"/>
    </source>
</evidence>
<dbReference type="Gene3D" id="1.10.238.10">
    <property type="entry name" value="EF-hand"/>
    <property type="match status" value="1"/>
</dbReference>
<name>A0A061QUB7_9CHLO</name>
<feature type="region of interest" description="Disordered" evidence="1">
    <location>
        <begin position="316"/>
        <end position="356"/>
    </location>
</feature>
<feature type="region of interest" description="Disordered" evidence="1">
    <location>
        <begin position="372"/>
        <end position="411"/>
    </location>
</feature>
<dbReference type="EMBL" id="GBEZ01022605">
    <property type="protein sequence ID" value="JAC64242.1"/>
    <property type="molecule type" value="Transcribed_RNA"/>
</dbReference>
<accession>A0A061QUB7</accession>
<feature type="region of interest" description="Disordered" evidence="1">
    <location>
        <begin position="30"/>
        <end position="49"/>
    </location>
</feature>
<evidence type="ECO:0000256" key="1">
    <source>
        <dbReference type="SAM" id="MobiDB-lite"/>
    </source>
</evidence>
<reference evidence="2" key="1">
    <citation type="submission" date="2014-05" db="EMBL/GenBank/DDBJ databases">
        <title>The transcriptome of the halophilic microalga Tetraselmis sp. GSL018 isolated from the Great Salt Lake, Utah.</title>
        <authorList>
            <person name="Jinkerson R.E."/>
            <person name="D'Adamo S."/>
            <person name="Posewitz M.C."/>
        </authorList>
    </citation>
    <scope>NUCLEOTIDE SEQUENCE</scope>
    <source>
        <strain evidence="2">GSL018</strain>
    </source>
</reference>
<protein>
    <recommendedName>
        <fullName evidence="3">EF-hand domain-containing protein</fullName>
    </recommendedName>
</protein>
<organism evidence="2">
    <name type="scientific">Tetraselmis sp. GSL018</name>
    <dbReference type="NCBI Taxonomy" id="582737"/>
    <lineage>
        <taxon>Eukaryota</taxon>
        <taxon>Viridiplantae</taxon>
        <taxon>Chlorophyta</taxon>
        <taxon>core chlorophytes</taxon>
        <taxon>Chlorodendrophyceae</taxon>
        <taxon>Chlorodendrales</taxon>
        <taxon>Chlorodendraceae</taxon>
        <taxon>Tetraselmis</taxon>
    </lineage>
</organism>
<proteinExistence type="predicted"/>
<feature type="compositionally biased region" description="Polar residues" evidence="1">
    <location>
        <begin position="30"/>
        <end position="44"/>
    </location>
</feature>
<feature type="compositionally biased region" description="Low complexity" evidence="1">
    <location>
        <begin position="388"/>
        <end position="398"/>
    </location>
</feature>
<gene>
    <name evidence="2" type="ORF">TSPGSL018_18745</name>
</gene>
<sequence>MDVESREQSERGCDEGIQCISPTRTISSYRRLSRSSQGMPSCSSGAEEPSEFCLRRSYTSFSRKGAQPACQNWKQRVDKKKQRREKDICQSVRKHIWPSNIGVRGPWADAEDSSVSSRHLSSLDIRQGFLAKNRPSSQTSFDLGDSYKRNTSRKQTLSLKTCSPRKLEEFDQISPPTLAGRPGRRLCGASLDNSGTSTLDTQRQVWPNFKELRDLFETTPASVADTFSTTTFHKPPRVTFLDDVRKPLSNSNSQTGVASAESTAALPKLLCRSKPSVDPRQRAALFERIASEIFDDSSKEEERLMMKLQAVHRHGDIADDADGGNAEAKGGEETQTGNRCPAQVEEPGPSLTERKQEASKFARLVRKVSAFQQAQQRKPGAGPGGDPPEGALGVSLPRLGRRSSSRRAISREVEQTAEDVRLERRIEAVFSSFALCGAWEPNRVVVPQEPCKIGFRNFTRMCAAANLTGRGPAAARELHKIFAACMDKDTGLVDFQQLLLVLPELARAVQKPTEHVMEALLSINQEGHLWIHSSS</sequence>